<gene>
    <name evidence="2" type="ORF">AAEO59_04785</name>
</gene>
<proteinExistence type="predicted"/>
<dbReference type="RefSeq" id="WP_341699601.1">
    <property type="nucleotide sequence ID" value="NZ_JBBYHU010000006.1"/>
</dbReference>
<dbReference type="InterPro" id="IPR045391">
    <property type="entry name" value="DUF6520"/>
</dbReference>
<dbReference type="EMBL" id="JBBYHU010000006">
    <property type="protein sequence ID" value="MEL1240357.1"/>
    <property type="molecule type" value="Genomic_DNA"/>
</dbReference>
<dbReference type="Pfam" id="PF20130">
    <property type="entry name" value="DUF6520"/>
    <property type="match status" value="1"/>
</dbReference>
<protein>
    <submittedName>
        <fullName evidence="2">DUF6520 family protein</fullName>
    </submittedName>
</protein>
<accession>A0ABU9HK77</accession>
<comment type="caution">
    <text evidence="2">The sequence shown here is derived from an EMBL/GenBank/DDBJ whole genome shotgun (WGS) entry which is preliminary data.</text>
</comment>
<feature type="chain" id="PRO_5046238192" evidence="1">
    <location>
        <begin position="25"/>
        <end position="88"/>
    </location>
</feature>
<evidence type="ECO:0000313" key="2">
    <source>
        <dbReference type="EMBL" id="MEL1240357.1"/>
    </source>
</evidence>
<sequence length="88" mass="9605">MKTKKFNFVIPMMAIVFAVGSAFAFNAKPEKSTFVDVNGYIPGASCEETEVVCQTQNNGIFCTDASANELYELNAAGTACPNHLYRKQ</sequence>
<name>A0ABU9HK77_9FLAO</name>
<dbReference type="Proteomes" id="UP001398556">
    <property type="component" value="Unassembled WGS sequence"/>
</dbReference>
<evidence type="ECO:0000313" key="3">
    <source>
        <dbReference type="Proteomes" id="UP001398556"/>
    </source>
</evidence>
<keyword evidence="1" id="KW-0732">Signal</keyword>
<organism evidence="2 3">
    <name type="scientific">Flavobacterium flavipallidum</name>
    <dbReference type="NCBI Taxonomy" id="3139140"/>
    <lineage>
        <taxon>Bacteria</taxon>
        <taxon>Pseudomonadati</taxon>
        <taxon>Bacteroidota</taxon>
        <taxon>Flavobacteriia</taxon>
        <taxon>Flavobacteriales</taxon>
        <taxon>Flavobacteriaceae</taxon>
        <taxon>Flavobacterium</taxon>
    </lineage>
</organism>
<evidence type="ECO:0000256" key="1">
    <source>
        <dbReference type="SAM" id="SignalP"/>
    </source>
</evidence>
<feature type="signal peptide" evidence="1">
    <location>
        <begin position="1"/>
        <end position="24"/>
    </location>
</feature>
<keyword evidence="3" id="KW-1185">Reference proteome</keyword>
<reference evidence="2 3" key="1">
    <citation type="submission" date="2024-04" db="EMBL/GenBank/DDBJ databases">
        <title>Flavobacterium sp. DGU99 16S ribosomal RNA gene Genome sequencing and assembly.</title>
        <authorList>
            <person name="Park S."/>
        </authorList>
    </citation>
    <scope>NUCLEOTIDE SEQUENCE [LARGE SCALE GENOMIC DNA]</scope>
    <source>
        <strain evidence="2 3">DGU99</strain>
    </source>
</reference>